<dbReference type="GO" id="GO:0030672">
    <property type="term" value="C:synaptic vesicle membrane"/>
    <property type="evidence" value="ECO:0007669"/>
    <property type="project" value="TreeGrafter"/>
</dbReference>
<accession>A0A914I578</accession>
<dbReference type="GO" id="GO:0016081">
    <property type="term" value="P:synaptic vesicle docking"/>
    <property type="evidence" value="ECO:0007669"/>
    <property type="project" value="TreeGrafter"/>
</dbReference>
<dbReference type="GO" id="GO:0099525">
    <property type="term" value="P:presynaptic dense core vesicle exocytosis"/>
    <property type="evidence" value="ECO:0007669"/>
    <property type="project" value="TreeGrafter"/>
</dbReference>
<dbReference type="GO" id="GO:0042734">
    <property type="term" value="C:presynaptic membrane"/>
    <property type="evidence" value="ECO:0007669"/>
    <property type="project" value="TreeGrafter"/>
</dbReference>
<dbReference type="GO" id="GO:0035249">
    <property type="term" value="P:synaptic transmission, glutamatergic"/>
    <property type="evidence" value="ECO:0007669"/>
    <property type="project" value="TreeGrafter"/>
</dbReference>
<feature type="region of interest" description="Disordered" evidence="1">
    <location>
        <begin position="458"/>
        <end position="521"/>
    </location>
</feature>
<dbReference type="Gene3D" id="2.60.40.150">
    <property type="entry name" value="C2 domain"/>
    <property type="match status" value="1"/>
</dbReference>
<proteinExistence type="predicted"/>
<feature type="region of interest" description="Disordered" evidence="1">
    <location>
        <begin position="594"/>
        <end position="622"/>
    </location>
</feature>
<evidence type="ECO:0000259" key="2">
    <source>
        <dbReference type="PROSITE" id="PS50004"/>
    </source>
</evidence>
<dbReference type="GO" id="GO:0098831">
    <property type="term" value="C:presynaptic active zone cytoplasmic component"/>
    <property type="evidence" value="ECO:0007669"/>
    <property type="project" value="TreeGrafter"/>
</dbReference>
<feature type="region of interest" description="Disordered" evidence="1">
    <location>
        <begin position="643"/>
        <end position="742"/>
    </location>
</feature>
<dbReference type="GO" id="GO:0061789">
    <property type="term" value="P:dense core granule priming"/>
    <property type="evidence" value="ECO:0007669"/>
    <property type="project" value="TreeGrafter"/>
</dbReference>
<feature type="compositionally biased region" description="Basic and acidic residues" evidence="1">
    <location>
        <begin position="599"/>
        <end position="613"/>
    </location>
</feature>
<name>A0A914I578_GLORO</name>
<dbReference type="InterPro" id="IPR000008">
    <property type="entry name" value="C2_dom"/>
</dbReference>
<feature type="domain" description="C2" evidence="2">
    <location>
        <begin position="1"/>
        <end position="96"/>
    </location>
</feature>
<keyword evidence="3" id="KW-1185">Reference proteome</keyword>
<evidence type="ECO:0000313" key="4">
    <source>
        <dbReference type="WBParaSite" id="Gr19_v10_g69.t1"/>
    </source>
</evidence>
<dbReference type="GO" id="GO:0005516">
    <property type="term" value="F:calmodulin binding"/>
    <property type="evidence" value="ECO:0007669"/>
    <property type="project" value="TreeGrafter"/>
</dbReference>
<dbReference type="Pfam" id="PF00168">
    <property type="entry name" value="C2"/>
    <property type="match status" value="1"/>
</dbReference>
<feature type="compositionally biased region" description="Polar residues" evidence="1">
    <location>
        <begin position="484"/>
        <end position="495"/>
    </location>
</feature>
<dbReference type="GO" id="GO:0043195">
    <property type="term" value="C:terminal bouton"/>
    <property type="evidence" value="ECO:0007669"/>
    <property type="project" value="TreeGrafter"/>
</dbReference>
<dbReference type="InterPro" id="IPR035892">
    <property type="entry name" value="C2_domain_sf"/>
</dbReference>
<dbReference type="AlphaFoldDB" id="A0A914I578"/>
<dbReference type="WBParaSite" id="Gr19_v10_g69.t1">
    <property type="protein sequence ID" value="Gr19_v10_g69.t1"/>
    <property type="gene ID" value="Gr19_v10_g69"/>
</dbReference>
<dbReference type="PANTHER" id="PTHR10480">
    <property type="entry name" value="PROTEIN UNC-13 HOMOLOG"/>
    <property type="match status" value="1"/>
</dbReference>
<dbReference type="PANTHER" id="PTHR10480:SF12">
    <property type="entry name" value="UNC-13, ISOFORM E"/>
    <property type="match status" value="1"/>
</dbReference>
<dbReference type="InterPro" id="IPR027080">
    <property type="entry name" value="Unc-13"/>
</dbReference>
<evidence type="ECO:0000313" key="3">
    <source>
        <dbReference type="Proteomes" id="UP000887572"/>
    </source>
</evidence>
<dbReference type="GO" id="GO:0017075">
    <property type="term" value="F:syntaxin-1 binding"/>
    <property type="evidence" value="ECO:0007669"/>
    <property type="project" value="TreeGrafter"/>
</dbReference>
<dbReference type="GO" id="GO:0016082">
    <property type="term" value="P:synaptic vesicle priming"/>
    <property type="evidence" value="ECO:0007669"/>
    <property type="project" value="TreeGrafter"/>
</dbReference>
<dbReference type="PROSITE" id="PS50004">
    <property type="entry name" value="C2"/>
    <property type="match status" value="1"/>
</dbReference>
<feature type="compositionally biased region" description="Polar residues" evidence="1">
    <location>
        <begin position="504"/>
        <end position="521"/>
    </location>
</feature>
<dbReference type="SUPFAM" id="SSF49562">
    <property type="entry name" value="C2 domain (Calcium/lipid-binding domain, CaLB)"/>
    <property type="match status" value="1"/>
</dbReference>
<evidence type="ECO:0000256" key="1">
    <source>
        <dbReference type="SAM" id="MobiDB-lite"/>
    </source>
</evidence>
<protein>
    <submittedName>
        <fullName evidence="4">C2 domain-containing protein</fullName>
    </submittedName>
</protein>
<sequence>MSLLCVTVKKARLQGNIEDFHAYVTLKLQNVKSTTIAVKGTQPQWEQEFVFETDQLDQGLVLELWNKGVLWDKLLGVHFLPLRQIAYSPVAGPGRFFQIDHEFQTVNGETVGTVRPTGHSVCVDCHFELPYGVESVSQVQSPTSFLAYENEAIREQPHFDQEVPDGRWPLDQLNQHLISLQCDERDAEELVLRAGRLGDELGDGAPGATRRHAPLNHSGISEDSDYTSDISFPTGFHHPHQQQQQQHHHHQANPSVHQFESHLRPHRHGHKAAQNGTTQQQQQQQQQHRHSVVASADDGPTTSASWQWDDTIRQRDEEANCHLYYELEENVMDHDGRHQQIHNNTRHQYYGAPYAAHYGTASDGEENTVSPPPIQGPQYGDRKPSDFECLEQFHPRFMQSPPSPAKQFRQSNDYDAYFAQSDQHYEHNATNEGISSSSHYDEDAMMHFGIEPEEPKQYIDDDFYHGGGESKHPQRPPLDLMPSDSFQLESYSVTASPRKRASLHDSTAASRNGFTDSRSSNSTVVFSNKIGHRLHHQLHQQQQQQQHNDSESDGFTSTGTAVPVGMQNLAQNLEDQQQFMYAENRDKITKCQEAVRQQRWPDTESEFEREKSGGEGSAKLTQQELDLMDYEAKLVAAGRRYDSRPLSRNFDGSLSAGGDDSICSSGGTRGGPRRPTAQLVYDSDEHKYAAPPPFDGGERSTSSPKYDVPPPCTSGEHFEPPQIYGAEEEEEEEPLSYNSRPLAETFGRSNYVEGADEDYGIGYEDPLKAEGRFYSPTPSSMGGGGAAAAVQPQFTVASTREEEEEAAELDDNELEQYSENNSNKSSREQHQQQQPIQEEEGEEEEEEEEEEDQLGNLPEIARPSVEETLRRPKVPLGATRMAGAGRKNYRHLWKWAYREACKHAGIELITHTQQQHFCRGGTAAPRRK</sequence>
<feature type="region of interest" description="Disordered" evidence="1">
    <location>
        <begin position="772"/>
        <end position="873"/>
    </location>
</feature>
<feature type="compositionally biased region" description="Acidic residues" evidence="1">
    <location>
        <begin position="801"/>
        <end position="816"/>
    </location>
</feature>
<dbReference type="GO" id="GO:0019992">
    <property type="term" value="F:diacylglycerol binding"/>
    <property type="evidence" value="ECO:0007669"/>
    <property type="project" value="InterPro"/>
</dbReference>
<organism evidence="3 4">
    <name type="scientific">Globodera rostochiensis</name>
    <name type="common">Golden nematode worm</name>
    <name type="synonym">Heterodera rostochiensis</name>
    <dbReference type="NCBI Taxonomy" id="31243"/>
    <lineage>
        <taxon>Eukaryota</taxon>
        <taxon>Metazoa</taxon>
        <taxon>Ecdysozoa</taxon>
        <taxon>Nematoda</taxon>
        <taxon>Chromadorea</taxon>
        <taxon>Rhabditida</taxon>
        <taxon>Tylenchina</taxon>
        <taxon>Tylenchomorpha</taxon>
        <taxon>Tylenchoidea</taxon>
        <taxon>Heteroderidae</taxon>
        <taxon>Heteroderinae</taxon>
        <taxon>Globodera</taxon>
    </lineage>
</organism>
<feature type="compositionally biased region" description="Acidic residues" evidence="1">
    <location>
        <begin position="837"/>
        <end position="853"/>
    </location>
</feature>
<dbReference type="SMART" id="SM00239">
    <property type="entry name" value="C2"/>
    <property type="match status" value="1"/>
</dbReference>
<feature type="region of interest" description="Disordered" evidence="1">
    <location>
        <begin position="358"/>
        <end position="382"/>
    </location>
</feature>
<feature type="region of interest" description="Disordered" evidence="1">
    <location>
        <begin position="198"/>
        <end position="311"/>
    </location>
</feature>
<feature type="region of interest" description="Disordered" evidence="1">
    <location>
        <begin position="535"/>
        <end position="561"/>
    </location>
</feature>
<dbReference type="Proteomes" id="UP000887572">
    <property type="component" value="Unplaced"/>
</dbReference>
<feature type="compositionally biased region" description="Basic and acidic residues" evidence="1">
    <location>
        <begin position="458"/>
        <end position="472"/>
    </location>
</feature>
<dbReference type="GO" id="GO:0031594">
    <property type="term" value="C:neuromuscular junction"/>
    <property type="evidence" value="ECO:0007669"/>
    <property type="project" value="TreeGrafter"/>
</dbReference>
<reference evidence="4" key="1">
    <citation type="submission" date="2022-11" db="UniProtKB">
        <authorList>
            <consortium name="WormBaseParasite"/>
        </authorList>
    </citation>
    <scope>IDENTIFICATION</scope>
</reference>